<dbReference type="EMBL" id="CADEBC010000301">
    <property type="protein sequence ID" value="CAB3227908.1"/>
    <property type="molecule type" value="Genomic_DNA"/>
</dbReference>
<protein>
    <submittedName>
        <fullName evidence="1">Uncharacterized protein</fullName>
    </submittedName>
</protein>
<dbReference type="AlphaFoldDB" id="A0A8S0ZAW5"/>
<proteinExistence type="predicted"/>
<evidence type="ECO:0000313" key="2">
    <source>
        <dbReference type="Proteomes" id="UP000494106"/>
    </source>
</evidence>
<sequence>MFEICKSISKFNLQKLVISTWAVASPFSVKRYIRHESIKITQCFVTSESWRKEILTALKIGKEWKVHVTYPSQPCFCKGNSQFGLLRACMDVGDHSELSGASWYAYCEIEECLNSPIPVLPPLIPTSSESLILEIFSIVEHNVRPILF</sequence>
<comment type="caution">
    <text evidence="1">The sequence shown here is derived from an EMBL/GenBank/DDBJ whole genome shotgun (WGS) entry which is preliminary data.</text>
</comment>
<keyword evidence="2" id="KW-1185">Reference proteome</keyword>
<dbReference type="Proteomes" id="UP000494106">
    <property type="component" value="Unassembled WGS sequence"/>
</dbReference>
<reference evidence="1 2" key="1">
    <citation type="submission" date="2020-04" db="EMBL/GenBank/DDBJ databases">
        <authorList>
            <person name="Wallbank WR R."/>
            <person name="Pardo Diaz C."/>
            <person name="Kozak K."/>
            <person name="Martin S."/>
            <person name="Jiggins C."/>
            <person name="Moest M."/>
            <person name="Warren A I."/>
            <person name="Byers J.R.P. K."/>
            <person name="Montejo-Kovacevich G."/>
            <person name="Yen C E."/>
        </authorList>
    </citation>
    <scope>NUCLEOTIDE SEQUENCE [LARGE SCALE GENOMIC DNA]</scope>
</reference>
<accession>A0A8S0ZAW5</accession>
<organism evidence="1 2">
    <name type="scientific">Arctia plantaginis</name>
    <name type="common">Wood tiger moth</name>
    <name type="synonym">Phalaena plantaginis</name>
    <dbReference type="NCBI Taxonomy" id="874455"/>
    <lineage>
        <taxon>Eukaryota</taxon>
        <taxon>Metazoa</taxon>
        <taxon>Ecdysozoa</taxon>
        <taxon>Arthropoda</taxon>
        <taxon>Hexapoda</taxon>
        <taxon>Insecta</taxon>
        <taxon>Pterygota</taxon>
        <taxon>Neoptera</taxon>
        <taxon>Endopterygota</taxon>
        <taxon>Lepidoptera</taxon>
        <taxon>Glossata</taxon>
        <taxon>Ditrysia</taxon>
        <taxon>Noctuoidea</taxon>
        <taxon>Erebidae</taxon>
        <taxon>Arctiinae</taxon>
        <taxon>Arctia</taxon>
    </lineage>
</organism>
<name>A0A8S0ZAW5_ARCPL</name>
<evidence type="ECO:0000313" key="1">
    <source>
        <dbReference type="EMBL" id="CAB3227908.1"/>
    </source>
</evidence>
<gene>
    <name evidence="1" type="ORF">APLA_LOCUS3463</name>
</gene>